<evidence type="ECO:0000313" key="2">
    <source>
        <dbReference type="Proteomes" id="UP000654918"/>
    </source>
</evidence>
<organism evidence="1 2">
    <name type="scientific">Colletotrichum plurivorum</name>
    <dbReference type="NCBI Taxonomy" id="2175906"/>
    <lineage>
        <taxon>Eukaryota</taxon>
        <taxon>Fungi</taxon>
        <taxon>Dikarya</taxon>
        <taxon>Ascomycota</taxon>
        <taxon>Pezizomycotina</taxon>
        <taxon>Sordariomycetes</taxon>
        <taxon>Hypocreomycetidae</taxon>
        <taxon>Glomerellales</taxon>
        <taxon>Glomerellaceae</taxon>
        <taxon>Colletotrichum</taxon>
        <taxon>Colletotrichum orchidearum species complex</taxon>
    </lineage>
</organism>
<gene>
    <name evidence="1" type="ORF">CPLU01_12146</name>
</gene>
<dbReference type="EMBL" id="WIGO01000242">
    <property type="protein sequence ID" value="KAF6822228.1"/>
    <property type="molecule type" value="Genomic_DNA"/>
</dbReference>
<evidence type="ECO:0000313" key="1">
    <source>
        <dbReference type="EMBL" id="KAF6822228.1"/>
    </source>
</evidence>
<accession>A0A8H6N783</accession>
<dbReference type="AlphaFoldDB" id="A0A8H6N783"/>
<keyword evidence="2" id="KW-1185">Reference proteome</keyword>
<reference evidence="1" key="1">
    <citation type="journal article" date="2020" name="Phytopathology">
        <title>Genome Sequence Resources of Colletotrichum truncatum, C. plurivorum, C. musicola, and C. sojae: Four Species Pathogenic to Soybean (Glycine max).</title>
        <authorList>
            <person name="Rogerio F."/>
            <person name="Boufleur T.R."/>
            <person name="Ciampi-Guillardi M."/>
            <person name="Sukno S.A."/>
            <person name="Thon M.R."/>
            <person name="Massola Junior N.S."/>
            <person name="Baroncelli R."/>
        </authorList>
    </citation>
    <scope>NUCLEOTIDE SEQUENCE</scope>
    <source>
        <strain evidence="1">LFN00145</strain>
    </source>
</reference>
<sequence>MLVSADLSISLFEGVFVGLDEKPGGSDGHGRWVSRLARPRSAPRSPLSACLLFQNTSLLPFFPLSFLLLKPNKPSPQIVSLKTVTSAAQAHHRTSQPAVLARVVVLPDVGRSGLELPRRRISDREAGGTKLAKRNIPDLAAIEPATISERNPPILPPSPGAARANRHQLPAFQSAECLRKLSRPKASQSRFSPRSLSALFPPGHQAYAFSRTDARHNNPQPLRLLEFLSGATAFTDCQHSKTYHDEQFAHRINPSYRLLSELVQLHEVPTQEGTKPDPWTPGRRLLEIHWRKERDLAPDGVPVTERDNIRRRRVQIGFEVFGNNVWDARMDPREATGCSSSLVDPAFQRLWNLVLLQTLVDSTVVRIDQLGRCSLDPP</sequence>
<name>A0A8H6N783_9PEZI</name>
<proteinExistence type="predicted"/>
<dbReference type="Proteomes" id="UP000654918">
    <property type="component" value="Unassembled WGS sequence"/>
</dbReference>
<comment type="caution">
    <text evidence="1">The sequence shown here is derived from an EMBL/GenBank/DDBJ whole genome shotgun (WGS) entry which is preliminary data.</text>
</comment>
<protein>
    <submittedName>
        <fullName evidence="1">Uncharacterized protein</fullName>
    </submittedName>
</protein>